<evidence type="ECO:0000313" key="2">
    <source>
        <dbReference type="Proteomes" id="UP000215506"/>
    </source>
</evidence>
<dbReference type="EMBL" id="NGAF01000028">
    <property type="protein sequence ID" value="OXR40654.1"/>
    <property type="molecule type" value="Genomic_DNA"/>
</dbReference>
<name>A0A231GVL5_9NOCA</name>
<gene>
    <name evidence="1" type="ORF">B7C42_07211</name>
</gene>
<keyword evidence="2" id="KW-1185">Reference proteome</keyword>
<organism evidence="1 2">
    <name type="scientific">Nocardia cerradoensis</name>
    <dbReference type="NCBI Taxonomy" id="85688"/>
    <lineage>
        <taxon>Bacteria</taxon>
        <taxon>Bacillati</taxon>
        <taxon>Actinomycetota</taxon>
        <taxon>Actinomycetes</taxon>
        <taxon>Mycobacteriales</taxon>
        <taxon>Nocardiaceae</taxon>
        <taxon>Nocardia</taxon>
    </lineage>
</organism>
<comment type="caution">
    <text evidence="1">The sequence shown here is derived from an EMBL/GenBank/DDBJ whole genome shotgun (WGS) entry which is preliminary data.</text>
</comment>
<accession>A0A231GVL5</accession>
<dbReference type="AlphaFoldDB" id="A0A231GVL5"/>
<evidence type="ECO:0000313" key="1">
    <source>
        <dbReference type="EMBL" id="OXR40654.1"/>
    </source>
</evidence>
<sequence>MSGNITGRSEPTVSITDIEYSLDEMATLFCSHAAQFACEEHAGDLGLVDTNDAQHHWRDGLIRGMWYQLAQAFICSPLPWESTGARLLEIDATVPEQYRMLHIDPGAGHEYGFTADNLARYRASLAFTTASQIVGHTAEQALVDWQFSKQLLGLAPDEPYPDDPRSLGAA</sequence>
<dbReference type="RefSeq" id="WP_039782256.1">
    <property type="nucleotide sequence ID" value="NZ_JAAXOR010000008.1"/>
</dbReference>
<proteinExistence type="predicted"/>
<protein>
    <submittedName>
        <fullName evidence="1">Uncharacterized protein</fullName>
    </submittedName>
</protein>
<dbReference type="Proteomes" id="UP000215506">
    <property type="component" value="Unassembled WGS sequence"/>
</dbReference>
<reference evidence="1 2" key="1">
    <citation type="submission" date="2017-07" db="EMBL/GenBank/DDBJ databases">
        <title>First draft Genome Sequence of Nocardia cerradoensis isolated from human infection.</title>
        <authorList>
            <person name="Carrasco G."/>
        </authorList>
    </citation>
    <scope>NUCLEOTIDE SEQUENCE [LARGE SCALE GENOMIC DNA]</scope>
    <source>
        <strain evidence="1 2">CNM20130759</strain>
    </source>
</reference>